<dbReference type="Proteomes" id="UP000325606">
    <property type="component" value="Chromosome"/>
</dbReference>
<evidence type="ECO:0000256" key="13">
    <source>
        <dbReference type="ARBA" id="ARBA00023136"/>
    </source>
</evidence>
<evidence type="ECO:0000256" key="10">
    <source>
        <dbReference type="ARBA" id="ARBA00022989"/>
    </source>
</evidence>
<reference evidence="18 19" key="1">
    <citation type="submission" date="2019-09" db="EMBL/GenBank/DDBJ databases">
        <title>Nitrincola iocasae sp. nov., a bacterium isolated from the sediment collected at a cold seep field in South China Sea.</title>
        <authorList>
            <person name="Zhang H."/>
            <person name="Wang H."/>
            <person name="Li C."/>
        </authorList>
    </citation>
    <scope>NUCLEOTIDE SEQUENCE [LARGE SCALE GENOMIC DNA]</scope>
    <source>
        <strain evidence="18 19">KXZD1103</strain>
    </source>
</reference>
<comment type="cofactor">
    <cofactor evidence="1 16 17">
        <name>Na(+)</name>
        <dbReference type="ChEBI" id="CHEBI:29101"/>
    </cofactor>
</comment>
<evidence type="ECO:0000256" key="8">
    <source>
        <dbReference type="ARBA" id="ARBA00022692"/>
    </source>
</evidence>
<keyword evidence="10 16" id="KW-1133">Transmembrane helix</keyword>
<keyword evidence="13 16" id="KW-0472">Membrane</keyword>
<dbReference type="HAMAP" id="MF_00404">
    <property type="entry name" value="OadG"/>
    <property type="match status" value="1"/>
</dbReference>
<comment type="catalytic activity">
    <reaction evidence="15 16 17">
        <text>oxaloacetate + 2 Na(+)(in) + H(+) = pyruvate + 2 Na(+)(out) + CO2</text>
        <dbReference type="Rhea" id="RHEA:57724"/>
        <dbReference type="ChEBI" id="CHEBI:15361"/>
        <dbReference type="ChEBI" id="CHEBI:15378"/>
        <dbReference type="ChEBI" id="CHEBI:16452"/>
        <dbReference type="ChEBI" id="CHEBI:16526"/>
        <dbReference type="ChEBI" id="CHEBI:29101"/>
        <dbReference type="EC" id="7.2.4.2"/>
    </reaction>
</comment>
<feature type="transmembrane region" description="Helical" evidence="16 17">
    <location>
        <begin position="12"/>
        <end position="32"/>
    </location>
</feature>
<keyword evidence="6 16" id="KW-0813">Transport</keyword>
<keyword evidence="9 16" id="KW-1278">Translocase</keyword>
<dbReference type="GO" id="GO:0036376">
    <property type="term" value="P:sodium ion export across plasma membrane"/>
    <property type="evidence" value="ECO:0007669"/>
    <property type="project" value="InterPro"/>
</dbReference>
<evidence type="ECO:0000313" key="18">
    <source>
        <dbReference type="EMBL" id="QEW07681.1"/>
    </source>
</evidence>
<dbReference type="InterPro" id="IPR023424">
    <property type="entry name" value="OadG"/>
</dbReference>
<evidence type="ECO:0000256" key="1">
    <source>
        <dbReference type="ARBA" id="ARBA00001959"/>
    </source>
</evidence>
<dbReference type="InterPro" id="IPR005899">
    <property type="entry name" value="Na_pump_deCOase"/>
</dbReference>
<name>A0A5J6LHM4_9GAMM</name>
<gene>
    <name evidence="16" type="primary">oadG</name>
    <name evidence="18" type="ORF">F5I99_14915</name>
</gene>
<keyword evidence="14 16" id="KW-0739">Sodium transport</keyword>
<evidence type="ECO:0000313" key="19">
    <source>
        <dbReference type="Proteomes" id="UP000325606"/>
    </source>
</evidence>
<proteinExistence type="inferred from homology"/>
<comment type="subcellular location">
    <subcellularLocation>
        <location evidence="3 16 17">Cell membrane</location>
        <topology evidence="3 16 17">Single-pass membrane protein</topology>
    </subcellularLocation>
</comment>
<keyword evidence="8 16" id="KW-0812">Transmembrane</keyword>
<protein>
    <recommendedName>
        <fullName evidence="16">Probable oxaloacetate decarboxylase gamma chain</fullName>
        <ecNumber evidence="16">7.2.4.2</ecNumber>
    </recommendedName>
</protein>
<dbReference type="GO" id="GO:0015451">
    <property type="term" value="F:decarboxylation-driven active transmembrane transporter activity"/>
    <property type="evidence" value="ECO:0007669"/>
    <property type="project" value="UniProtKB-EC"/>
</dbReference>
<keyword evidence="19" id="KW-1185">Reference proteome</keyword>
<accession>A0A5J6LHM4</accession>
<dbReference type="AlphaFoldDB" id="A0A5J6LHM4"/>
<sequence>MDELLAEGLSLMLFGMGFVVVFLTLLVIATNIMSRLVMRFEPAAAPAVPAKGRASSSSASGQPDDQTLVAVMTAAVQKFRADRNGQ</sequence>
<organism evidence="18 19">
    <name type="scientific">Nitrincola iocasae</name>
    <dbReference type="NCBI Taxonomy" id="2614693"/>
    <lineage>
        <taxon>Bacteria</taxon>
        <taxon>Pseudomonadati</taxon>
        <taxon>Pseudomonadota</taxon>
        <taxon>Gammaproteobacteria</taxon>
        <taxon>Oceanospirillales</taxon>
        <taxon>Oceanospirillaceae</taxon>
        <taxon>Nitrincola</taxon>
    </lineage>
</organism>
<evidence type="ECO:0000256" key="9">
    <source>
        <dbReference type="ARBA" id="ARBA00022967"/>
    </source>
</evidence>
<dbReference type="Pfam" id="PF04277">
    <property type="entry name" value="OAD_gamma"/>
    <property type="match status" value="1"/>
</dbReference>
<dbReference type="RefSeq" id="WP_151057349.1">
    <property type="nucleotide sequence ID" value="NZ_CP044222.1"/>
</dbReference>
<evidence type="ECO:0000256" key="17">
    <source>
        <dbReference type="RuleBase" id="RU004278"/>
    </source>
</evidence>
<evidence type="ECO:0000256" key="4">
    <source>
        <dbReference type="ARBA" id="ARBA00005844"/>
    </source>
</evidence>
<evidence type="ECO:0000256" key="12">
    <source>
        <dbReference type="ARBA" id="ARBA00023065"/>
    </source>
</evidence>
<comment type="subunit">
    <text evidence="5 16">Heterotrimer of an alpha, a beta and a gamma subunit.</text>
</comment>
<evidence type="ECO:0000256" key="2">
    <source>
        <dbReference type="ARBA" id="ARBA00003002"/>
    </source>
</evidence>
<comment type="similarity">
    <text evidence="4 16 17">Belongs to the OadG family.</text>
</comment>
<evidence type="ECO:0000256" key="14">
    <source>
        <dbReference type="ARBA" id="ARBA00023201"/>
    </source>
</evidence>
<dbReference type="EMBL" id="CP044222">
    <property type="protein sequence ID" value="QEW07681.1"/>
    <property type="molecule type" value="Genomic_DNA"/>
</dbReference>
<evidence type="ECO:0000256" key="6">
    <source>
        <dbReference type="ARBA" id="ARBA00022448"/>
    </source>
</evidence>
<keyword evidence="12 16" id="KW-0406">Ion transport</keyword>
<evidence type="ECO:0000256" key="15">
    <source>
        <dbReference type="ARBA" id="ARBA00048176"/>
    </source>
</evidence>
<dbReference type="GO" id="GO:0005886">
    <property type="term" value="C:plasma membrane"/>
    <property type="evidence" value="ECO:0007669"/>
    <property type="project" value="UniProtKB-SubCell"/>
</dbReference>
<dbReference type="EC" id="7.2.4.2" evidence="16"/>
<dbReference type="GO" id="GO:0015081">
    <property type="term" value="F:sodium ion transmembrane transporter activity"/>
    <property type="evidence" value="ECO:0007669"/>
    <property type="project" value="UniProtKB-UniRule"/>
</dbReference>
<dbReference type="GO" id="GO:0008948">
    <property type="term" value="F:oxaloacetate decarboxylase activity"/>
    <property type="evidence" value="ECO:0007669"/>
    <property type="project" value="UniProtKB-UniRule"/>
</dbReference>
<evidence type="ECO:0000256" key="5">
    <source>
        <dbReference type="ARBA" id="ARBA00011869"/>
    </source>
</evidence>
<evidence type="ECO:0000256" key="16">
    <source>
        <dbReference type="HAMAP-Rule" id="MF_00404"/>
    </source>
</evidence>
<dbReference type="NCBIfam" id="TIGR01195">
    <property type="entry name" value="oadG_fam"/>
    <property type="match status" value="1"/>
</dbReference>
<keyword evidence="11 16" id="KW-0915">Sodium</keyword>
<evidence type="ECO:0000256" key="11">
    <source>
        <dbReference type="ARBA" id="ARBA00023053"/>
    </source>
</evidence>
<keyword evidence="7 16" id="KW-1003">Cell membrane</keyword>
<dbReference type="KEGG" id="nik:F5I99_14915"/>
<evidence type="ECO:0000256" key="3">
    <source>
        <dbReference type="ARBA" id="ARBA00004162"/>
    </source>
</evidence>
<evidence type="ECO:0000256" key="7">
    <source>
        <dbReference type="ARBA" id="ARBA00022475"/>
    </source>
</evidence>
<comment type="function">
    <text evidence="2 16 17">Catalyzes the decarboxylation of oxaloacetate coupled to Na(+) translocation.</text>
</comment>